<reference evidence="4" key="1">
    <citation type="submission" date="2025-08" db="UniProtKB">
        <authorList>
            <consortium name="Ensembl"/>
        </authorList>
    </citation>
    <scope>IDENTIFICATION</scope>
</reference>
<dbReference type="Pfam" id="PF17971">
    <property type="entry name" value="LIFR_D2"/>
    <property type="match status" value="1"/>
</dbReference>
<evidence type="ECO:0000256" key="1">
    <source>
        <dbReference type="ARBA" id="ARBA00022737"/>
    </source>
</evidence>
<dbReference type="InterPro" id="IPR013783">
    <property type="entry name" value="Ig-like_fold"/>
</dbReference>
<dbReference type="InterPro" id="IPR036116">
    <property type="entry name" value="FN3_sf"/>
</dbReference>
<dbReference type="PANTHER" id="PTHR46708:SF2">
    <property type="entry name" value="FIBRONECTIN TYPE-III DOMAIN-CONTAINING PROTEIN"/>
    <property type="match status" value="1"/>
</dbReference>
<dbReference type="PROSITE" id="PS50853">
    <property type="entry name" value="FN3"/>
    <property type="match status" value="2"/>
</dbReference>
<dbReference type="InterPro" id="IPR003961">
    <property type="entry name" value="FN3_dom"/>
</dbReference>
<dbReference type="Ensembl" id="ENSMALT00000031513.1">
    <property type="protein sequence ID" value="ENSMALP00000030967.1"/>
    <property type="gene ID" value="ENSMALG00000021402.1"/>
</dbReference>
<feature type="region of interest" description="Disordered" evidence="2">
    <location>
        <begin position="699"/>
        <end position="721"/>
    </location>
</feature>
<evidence type="ECO:0000313" key="4">
    <source>
        <dbReference type="Ensembl" id="ENSMALP00000030967.1"/>
    </source>
</evidence>
<accession>A0A3Q3RBG5</accession>
<proteinExistence type="predicted"/>
<dbReference type="InterPro" id="IPR050991">
    <property type="entry name" value="ECM_Regulatory_Proteins"/>
</dbReference>
<dbReference type="SUPFAM" id="SSF49265">
    <property type="entry name" value="Fibronectin type III"/>
    <property type="match status" value="3"/>
</dbReference>
<feature type="domain" description="Fibronectin type-III" evidence="3">
    <location>
        <begin position="283"/>
        <end position="378"/>
    </location>
</feature>
<keyword evidence="5" id="KW-1185">Reference proteome</keyword>
<dbReference type="SMART" id="SM00060">
    <property type="entry name" value="FN3"/>
    <property type="match status" value="4"/>
</dbReference>
<dbReference type="Pfam" id="PF25552">
    <property type="entry name" value="LIFR_D4"/>
    <property type="match status" value="1"/>
</dbReference>
<dbReference type="Pfam" id="PF00041">
    <property type="entry name" value="fn3"/>
    <property type="match status" value="1"/>
</dbReference>
<feature type="compositionally biased region" description="Low complexity" evidence="2">
    <location>
        <begin position="699"/>
        <end position="710"/>
    </location>
</feature>
<name>A0A3Q3RBG5_MONAL</name>
<dbReference type="AlphaFoldDB" id="A0A3Q3RBG5"/>
<reference evidence="4" key="2">
    <citation type="submission" date="2025-09" db="UniProtKB">
        <authorList>
            <consortium name="Ensembl"/>
        </authorList>
    </citation>
    <scope>IDENTIFICATION</scope>
</reference>
<evidence type="ECO:0000259" key="3">
    <source>
        <dbReference type="PROSITE" id="PS50853"/>
    </source>
</evidence>
<keyword evidence="1" id="KW-0677">Repeat</keyword>
<feature type="domain" description="Fibronectin type-III" evidence="3">
    <location>
        <begin position="573"/>
        <end position="676"/>
    </location>
</feature>
<sequence length="808" mass="90066">MTPPRPSISHLQAVSGEQSLSVSWLVNHSGLVGVVTEIQISRTENYTVIYNVNLNRYTWTWTSALPLECVDHSVRIRHFYNQSVPSPWSDWVTNYGVEAEDKPKIFPSERVLKEATSAMFCCVPRVGVHIAKLTFNNSVKYRLISIGARVGAIAVDNLTIPKAFINAVLLSCTDTSGRSNHTWNYVSFPPQKPRNLSCMTSDMTSVTCTWDPGRERPRYDKNSETHTLHIVNSDQAPITCEPSSCTFLVVPHLDEYNISVVVKNQLGEEMRSYSFNISDRVFPVVEWDIVSPGVTNATVSWILQGNLTQLNFLCQVATDPHARIYCRIGSMLSCDRHCKVTLEHLLPSTHYSTKVRCSARGRFWGKWTGPVSFTTYPLGTLNLWRRIKQLSDPNSRWVTLLWIPHISGSANMGIIQGYTIQWSQEGQNRTKWMDSGQTKAEISIGPGRCEFIVQTVLQDGLAIPARITIPEMDVKENLPVEKRLSSGIAGSFNLSWAEQVTATCGYTVEWCTLGNTAPCTLQWMRIQKGNSTLFLPGENFKAGCRYTFNIYGCTENGHRLLEIQTGYSQELNPVQSPSLVEAVQSSSSSVTLEWHYNEDDPAHPAFITGYLVIAQELGSHMLPDMFRVSVEDPGRKSVTIEGLQQGREYAFSVSALTKWGPGQPASITARTKTNCDVQSHKVEDCISCDIEILDTHPPLNETTTLTDPEPLTAPPPSPSSLSSTSCHFPVCHPKQSTAQSATMLCDTPPLRQVTCITNKMYFDPMVEEVSEPQKVVFSDIELSFEQSDCLEGPCSVIYGYIASDTLQV</sequence>
<dbReference type="Proteomes" id="UP000261600">
    <property type="component" value="Unplaced"/>
</dbReference>
<evidence type="ECO:0000256" key="2">
    <source>
        <dbReference type="SAM" id="MobiDB-lite"/>
    </source>
</evidence>
<dbReference type="PANTHER" id="PTHR46708">
    <property type="entry name" value="TENASCIN"/>
    <property type="match status" value="1"/>
</dbReference>
<organism evidence="4 5">
    <name type="scientific">Monopterus albus</name>
    <name type="common">Swamp eel</name>
    <dbReference type="NCBI Taxonomy" id="43700"/>
    <lineage>
        <taxon>Eukaryota</taxon>
        <taxon>Metazoa</taxon>
        <taxon>Chordata</taxon>
        <taxon>Craniata</taxon>
        <taxon>Vertebrata</taxon>
        <taxon>Euteleostomi</taxon>
        <taxon>Actinopterygii</taxon>
        <taxon>Neopterygii</taxon>
        <taxon>Teleostei</taxon>
        <taxon>Neoteleostei</taxon>
        <taxon>Acanthomorphata</taxon>
        <taxon>Anabantaria</taxon>
        <taxon>Synbranchiformes</taxon>
        <taxon>Synbranchidae</taxon>
        <taxon>Monopterus</taxon>
    </lineage>
</organism>
<evidence type="ECO:0000313" key="5">
    <source>
        <dbReference type="Proteomes" id="UP000261600"/>
    </source>
</evidence>
<protein>
    <recommendedName>
        <fullName evidence="3">Fibronectin type-III domain-containing protein</fullName>
    </recommendedName>
</protein>
<dbReference type="CDD" id="cd00063">
    <property type="entry name" value="FN3"/>
    <property type="match status" value="1"/>
</dbReference>
<dbReference type="InterPro" id="IPR040817">
    <property type="entry name" value="LIFR_D2"/>
</dbReference>
<dbReference type="Gene3D" id="2.60.40.10">
    <property type="entry name" value="Immunoglobulins"/>
    <property type="match status" value="7"/>
</dbReference>